<sequence>MQEPILNCEVEYRIKDNYFGRWITNKPTAQEYANYNALRSNARKFNGLDEIDIDWDKHLIEVSRIETKETRKVYNFEDLEEVNDGV</sequence>
<name>A0AB38PH35_STAHA</name>
<evidence type="ECO:0000313" key="1">
    <source>
        <dbReference type="EMBL" id="TRL78038.1"/>
    </source>
</evidence>
<dbReference type="AlphaFoldDB" id="A0AB38PH35"/>
<dbReference type="RefSeq" id="WP_142837036.1">
    <property type="nucleotide sequence ID" value="NZ_JAHCPL010000021.1"/>
</dbReference>
<dbReference type="EMBL" id="VJMP01000003">
    <property type="protein sequence ID" value="TRL78038.1"/>
    <property type="molecule type" value="Genomic_DNA"/>
</dbReference>
<comment type="caution">
    <text evidence="1">The sequence shown here is derived from an EMBL/GenBank/DDBJ whole genome shotgun (WGS) entry which is preliminary data.</text>
</comment>
<reference evidence="1 2" key="1">
    <citation type="submission" date="2019-07" db="EMBL/GenBank/DDBJ databases">
        <title>Genome Sequencing and Assembly of Staphylococcus haemolyticus SDA2.</title>
        <authorList>
            <person name="Emmons C.B."/>
            <person name="Park C."/>
            <person name="Sevigny J.L."/>
            <person name="Andam C."/>
        </authorList>
    </citation>
    <scope>NUCLEOTIDE SEQUENCE [LARGE SCALE GENOMIC DNA]</scope>
    <source>
        <strain evidence="1 2">SDA2</strain>
    </source>
</reference>
<accession>A0AB38PH35</accession>
<organism evidence="1 2">
    <name type="scientific">Staphylococcus haemolyticus</name>
    <dbReference type="NCBI Taxonomy" id="1283"/>
    <lineage>
        <taxon>Bacteria</taxon>
        <taxon>Bacillati</taxon>
        <taxon>Bacillota</taxon>
        <taxon>Bacilli</taxon>
        <taxon>Bacillales</taxon>
        <taxon>Staphylococcaceae</taxon>
        <taxon>Staphylococcus</taxon>
    </lineage>
</organism>
<dbReference type="InterPro" id="IPR018918">
    <property type="entry name" value="DUF2483"/>
</dbReference>
<gene>
    <name evidence="1" type="ORF">FNL11_04770</name>
</gene>
<proteinExistence type="predicted"/>
<dbReference type="Proteomes" id="UP000316594">
    <property type="component" value="Unassembled WGS sequence"/>
</dbReference>
<evidence type="ECO:0000313" key="2">
    <source>
        <dbReference type="Proteomes" id="UP000316594"/>
    </source>
</evidence>
<protein>
    <submittedName>
        <fullName evidence="1">DUF2483 domain-containing protein</fullName>
    </submittedName>
</protein>
<dbReference type="Pfam" id="PF10656">
    <property type="entry name" value="DUF2483"/>
    <property type="match status" value="1"/>
</dbReference>